<name>A0A521FSV6_9SPHI</name>
<dbReference type="OrthoDB" id="776489at2"/>
<proteinExistence type="predicted"/>
<gene>
    <name evidence="1" type="ORF">SAMN06265348_12136</name>
</gene>
<dbReference type="EMBL" id="FXTN01000021">
    <property type="protein sequence ID" value="SMO99268.1"/>
    <property type="molecule type" value="Genomic_DNA"/>
</dbReference>
<dbReference type="Proteomes" id="UP000320300">
    <property type="component" value="Unassembled WGS sequence"/>
</dbReference>
<sequence>METITYKEADLLPLTISALILCVNNFTCNAYKVVIDREYPDLKDVVLTDTLDEAAFDLLNTVRTDWFDIVTASIGGLDKTLKSLANIHGLDPKTVVNGERIQNLAMELYDAVIIDDFADDGEKPRNGDDPAENLEWYAFSVIGLLSCLYYLIINRGYLSSEPWSECWDPMGFIFDTHEDEVHRIDLDLLQQLGRQLQEDYFKLLKIEY</sequence>
<accession>A0A521FSV6</accession>
<dbReference type="AlphaFoldDB" id="A0A521FSV6"/>
<reference evidence="1 2" key="1">
    <citation type="submission" date="2017-05" db="EMBL/GenBank/DDBJ databases">
        <authorList>
            <person name="Varghese N."/>
            <person name="Submissions S."/>
        </authorList>
    </citation>
    <scope>NUCLEOTIDE SEQUENCE [LARGE SCALE GENOMIC DNA]</scope>
    <source>
        <strain evidence="1 2">DSM 19036</strain>
    </source>
</reference>
<protein>
    <submittedName>
        <fullName evidence="1">Uncharacterized protein</fullName>
    </submittedName>
</protein>
<dbReference type="RefSeq" id="WP_142531267.1">
    <property type="nucleotide sequence ID" value="NZ_CBCSJO010000020.1"/>
</dbReference>
<organism evidence="1 2">
    <name type="scientific">Pedobacter westerhofensis</name>
    <dbReference type="NCBI Taxonomy" id="425512"/>
    <lineage>
        <taxon>Bacteria</taxon>
        <taxon>Pseudomonadati</taxon>
        <taxon>Bacteroidota</taxon>
        <taxon>Sphingobacteriia</taxon>
        <taxon>Sphingobacteriales</taxon>
        <taxon>Sphingobacteriaceae</taxon>
        <taxon>Pedobacter</taxon>
    </lineage>
</organism>
<evidence type="ECO:0000313" key="2">
    <source>
        <dbReference type="Proteomes" id="UP000320300"/>
    </source>
</evidence>
<keyword evidence="2" id="KW-1185">Reference proteome</keyword>
<evidence type="ECO:0000313" key="1">
    <source>
        <dbReference type="EMBL" id="SMO99268.1"/>
    </source>
</evidence>